<evidence type="ECO:0000313" key="9">
    <source>
        <dbReference type="Proteomes" id="UP000183180"/>
    </source>
</evidence>
<evidence type="ECO:0000256" key="6">
    <source>
        <dbReference type="SAM" id="MobiDB-lite"/>
    </source>
</evidence>
<dbReference type="PANTHER" id="PTHR47470:SF1">
    <property type="entry name" value="FAD-DEPENDENT OXIDOREDUCTASE 2 FAD BINDING DOMAIN-CONTAINING PROTEIN"/>
    <property type="match status" value="1"/>
</dbReference>
<feature type="domain" description="FAD dependent oxidoreductase" evidence="7">
    <location>
        <begin position="13"/>
        <end position="47"/>
    </location>
</feature>
<proteinExistence type="inferred from homology"/>
<sequence length="122" mass="13065">MNAEASEKDTDYDVLVIGSGFGGSVTALRLAEKGYRVGVLEAGRRFDDADFAKTSWDVRRFLWAPKLGAYGIQRIHLLRDCVILAGAGVGGALSTTPTPFTSRDQHSSAIRSGRTSQTGKTS</sequence>
<evidence type="ECO:0000256" key="5">
    <source>
        <dbReference type="ARBA" id="ARBA00023002"/>
    </source>
</evidence>
<dbReference type="Gene3D" id="3.50.50.60">
    <property type="entry name" value="FAD/NAD(P)-binding domain"/>
    <property type="match status" value="1"/>
</dbReference>
<evidence type="ECO:0000313" key="8">
    <source>
        <dbReference type="EMBL" id="SDU79001.1"/>
    </source>
</evidence>
<evidence type="ECO:0000256" key="4">
    <source>
        <dbReference type="ARBA" id="ARBA00022827"/>
    </source>
</evidence>
<keyword evidence="3" id="KW-0285">Flavoprotein</keyword>
<dbReference type="Proteomes" id="UP000183180">
    <property type="component" value="Unassembled WGS sequence"/>
</dbReference>
<evidence type="ECO:0000256" key="3">
    <source>
        <dbReference type="ARBA" id="ARBA00022630"/>
    </source>
</evidence>
<comment type="cofactor">
    <cofactor evidence="1">
        <name>FAD</name>
        <dbReference type="ChEBI" id="CHEBI:57692"/>
    </cofactor>
</comment>
<organism evidence="8 9">
    <name type="scientific">Gordonia westfalica</name>
    <dbReference type="NCBI Taxonomy" id="158898"/>
    <lineage>
        <taxon>Bacteria</taxon>
        <taxon>Bacillati</taxon>
        <taxon>Actinomycetota</taxon>
        <taxon>Actinomycetes</taxon>
        <taxon>Mycobacteriales</taxon>
        <taxon>Gordoniaceae</taxon>
        <taxon>Gordonia</taxon>
    </lineage>
</organism>
<comment type="similarity">
    <text evidence="2">Belongs to the GMC oxidoreductase family.</text>
</comment>
<keyword evidence="5" id="KW-0560">Oxidoreductase</keyword>
<reference evidence="8 9" key="1">
    <citation type="submission" date="2016-10" db="EMBL/GenBank/DDBJ databases">
        <authorList>
            <person name="de Groot N.N."/>
        </authorList>
    </citation>
    <scope>NUCLEOTIDE SEQUENCE [LARGE SCALE GENOMIC DNA]</scope>
    <source>
        <strain evidence="8 9">DSM 44215</strain>
    </source>
</reference>
<dbReference type="InterPro" id="IPR052542">
    <property type="entry name" value="Cholesterol_Oxidase"/>
</dbReference>
<evidence type="ECO:0000259" key="7">
    <source>
        <dbReference type="Pfam" id="PF01266"/>
    </source>
</evidence>
<name>A0A1H2LEJ7_9ACTN</name>
<dbReference type="Pfam" id="PF01266">
    <property type="entry name" value="DAO"/>
    <property type="match status" value="1"/>
</dbReference>
<keyword evidence="4" id="KW-0274">FAD</keyword>
<dbReference type="InterPro" id="IPR006076">
    <property type="entry name" value="FAD-dep_OxRdtase"/>
</dbReference>
<dbReference type="PANTHER" id="PTHR47470">
    <property type="entry name" value="CHOLESTEROL OXIDASE"/>
    <property type="match status" value="1"/>
</dbReference>
<accession>A0A1H2LEJ7</accession>
<dbReference type="STRING" id="158898.SAMN04488548_136129"/>
<dbReference type="AlphaFoldDB" id="A0A1H2LEJ7"/>
<dbReference type="SUPFAM" id="SSF51905">
    <property type="entry name" value="FAD/NAD(P)-binding domain"/>
    <property type="match status" value="1"/>
</dbReference>
<dbReference type="InterPro" id="IPR036188">
    <property type="entry name" value="FAD/NAD-bd_sf"/>
</dbReference>
<dbReference type="EMBL" id="FNLM01000036">
    <property type="protein sequence ID" value="SDU79001.1"/>
    <property type="molecule type" value="Genomic_DNA"/>
</dbReference>
<evidence type="ECO:0000256" key="1">
    <source>
        <dbReference type="ARBA" id="ARBA00001974"/>
    </source>
</evidence>
<gene>
    <name evidence="8" type="ORF">SAMN04488548_136129</name>
</gene>
<protein>
    <submittedName>
        <fullName evidence="8">FAD binding domain-containing protein</fullName>
    </submittedName>
</protein>
<evidence type="ECO:0000256" key="2">
    <source>
        <dbReference type="ARBA" id="ARBA00010790"/>
    </source>
</evidence>
<feature type="region of interest" description="Disordered" evidence="6">
    <location>
        <begin position="93"/>
        <end position="122"/>
    </location>
</feature>
<dbReference type="GO" id="GO:0016491">
    <property type="term" value="F:oxidoreductase activity"/>
    <property type="evidence" value="ECO:0007669"/>
    <property type="project" value="UniProtKB-KW"/>
</dbReference>